<comment type="caution">
    <text evidence="3">The sequence shown here is derived from an EMBL/GenBank/DDBJ whole genome shotgun (WGS) entry which is preliminary data.</text>
</comment>
<dbReference type="EMBL" id="VUMN01000012">
    <property type="protein sequence ID" value="MSS58511.1"/>
    <property type="molecule type" value="Genomic_DNA"/>
</dbReference>
<accession>A0A7X2NS11</accession>
<organism evidence="3 4">
    <name type="scientific">Stecheria intestinalis</name>
    <dbReference type="NCBI Taxonomy" id="2606630"/>
    <lineage>
        <taxon>Bacteria</taxon>
        <taxon>Bacillati</taxon>
        <taxon>Bacillota</taxon>
        <taxon>Erysipelotrichia</taxon>
        <taxon>Erysipelotrichales</taxon>
        <taxon>Erysipelotrichaceae</taxon>
        <taxon>Stecheria</taxon>
    </lineage>
</organism>
<keyword evidence="2" id="KW-0732">Signal</keyword>
<reference evidence="3 4" key="1">
    <citation type="submission" date="2019-08" db="EMBL/GenBank/DDBJ databases">
        <title>In-depth cultivation of the pig gut microbiome towards novel bacterial diversity and tailored functional studies.</title>
        <authorList>
            <person name="Wylensek D."/>
            <person name="Hitch T.C.A."/>
            <person name="Clavel T."/>
        </authorList>
    </citation>
    <scope>NUCLEOTIDE SEQUENCE [LARGE SCALE GENOMIC DNA]</scope>
    <source>
        <strain evidence="3 4">Oil+RF-744-GAM-WT-6</strain>
    </source>
</reference>
<proteinExistence type="predicted"/>
<feature type="signal peptide" evidence="2">
    <location>
        <begin position="1"/>
        <end position="21"/>
    </location>
</feature>
<name>A0A7X2NS11_9FIRM</name>
<gene>
    <name evidence="3" type="ORF">FYJ51_06290</name>
</gene>
<evidence type="ECO:0000313" key="3">
    <source>
        <dbReference type="EMBL" id="MSS58511.1"/>
    </source>
</evidence>
<dbReference type="AlphaFoldDB" id="A0A7X2NS11"/>
<evidence type="ECO:0000256" key="2">
    <source>
        <dbReference type="SAM" id="SignalP"/>
    </source>
</evidence>
<protein>
    <submittedName>
        <fullName evidence="3">Uncharacterized protein</fullName>
    </submittedName>
</protein>
<keyword evidence="4" id="KW-1185">Reference proteome</keyword>
<dbReference type="Proteomes" id="UP000461880">
    <property type="component" value="Unassembled WGS sequence"/>
</dbReference>
<evidence type="ECO:0000256" key="1">
    <source>
        <dbReference type="SAM" id="MobiDB-lite"/>
    </source>
</evidence>
<dbReference type="RefSeq" id="WP_154504311.1">
    <property type="nucleotide sequence ID" value="NZ_VUMN01000012.1"/>
</dbReference>
<feature type="chain" id="PRO_5039211475" evidence="2">
    <location>
        <begin position="22"/>
        <end position="223"/>
    </location>
</feature>
<evidence type="ECO:0000313" key="4">
    <source>
        <dbReference type="Proteomes" id="UP000461880"/>
    </source>
</evidence>
<feature type="region of interest" description="Disordered" evidence="1">
    <location>
        <begin position="201"/>
        <end position="223"/>
    </location>
</feature>
<sequence length="223" mass="24021">MKMMKQIAGVLGSALIYISSAGFTSSSFSLTKLQNYYKEFKSTPIEVASSSSIKTYEDYRGITAVGSAQYQYIHNHMTVDQTTGLLYDEDGFIGVALGYNFGDIGTRYYFELDTGITIPVVKVDAKAAVDASDGWTANSNGSVLEFVIDSDIATSYFGGTNGLASSGNFNNYEYLKGNIVGIELVSDEKADDGSVVYETSQTASVKSDEDSDHIQVVQGGYSD</sequence>